<reference evidence="5" key="1">
    <citation type="submission" date="2022-08" db="EMBL/GenBank/DDBJ databases">
        <title>Alicyclobacillus fastidiosus DSM 17978, complete genome.</title>
        <authorList>
            <person name="Wang Q."/>
            <person name="Cai R."/>
            <person name="Wang Z."/>
        </authorList>
    </citation>
    <scope>NUCLEOTIDE SEQUENCE</scope>
    <source>
        <strain evidence="5">DSM 17978</strain>
    </source>
</reference>
<dbReference type="CDD" id="cd07010">
    <property type="entry name" value="cupin_PMI_type_I_N_bac"/>
    <property type="match status" value="1"/>
</dbReference>
<dbReference type="RefSeq" id="WP_268006930.1">
    <property type="nucleotide sequence ID" value="NZ_BSUT01000001.1"/>
</dbReference>
<dbReference type="InterPro" id="IPR014710">
    <property type="entry name" value="RmlC-like_jellyroll"/>
</dbReference>
<evidence type="ECO:0000256" key="2">
    <source>
        <dbReference type="ARBA" id="ARBA00022833"/>
    </source>
</evidence>
<comment type="catalytic activity">
    <reaction evidence="3">
        <text>D-mannose 6-phosphate = D-fructose 6-phosphate</text>
        <dbReference type="Rhea" id="RHEA:12356"/>
        <dbReference type="ChEBI" id="CHEBI:58735"/>
        <dbReference type="ChEBI" id="CHEBI:61527"/>
        <dbReference type="EC" id="5.3.1.8"/>
    </reaction>
</comment>
<comment type="cofactor">
    <cofactor evidence="3">
        <name>Zn(2+)</name>
        <dbReference type="ChEBI" id="CHEBI:29105"/>
    </cofactor>
</comment>
<dbReference type="SUPFAM" id="SSF51182">
    <property type="entry name" value="RmlC-like cupins"/>
    <property type="match status" value="1"/>
</dbReference>
<protein>
    <recommendedName>
        <fullName evidence="3">Mannose-6-phosphate isomerase</fullName>
        <ecNumber evidence="3">5.3.1.8</ecNumber>
    </recommendedName>
</protein>
<keyword evidence="2 3" id="KW-0862">Zinc</keyword>
<name>A0ABY6ZJN4_9BACL</name>
<dbReference type="InterPro" id="IPR011051">
    <property type="entry name" value="RmlC_Cupin_sf"/>
</dbReference>
<evidence type="ECO:0000256" key="3">
    <source>
        <dbReference type="PIRNR" id="PIRNR036894"/>
    </source>
</evidence>
<proteinExistence type="inferred from homology"/>
<keyword evidence="6" id="KW-1185">Reference proteome</keyword>
<dbReference type="PIRSF" id="PIRSF036894">
    <property type="entry name" value="PMI_Firm_short"/>
    <property type="match status" value="1"/>
</dbReference>
<dbReference type="GO" id="GO:0016853">
    <property type="term" value="F:isomerase activity"/>
    <property type="evidence" value="ECO:0007669"/>
    <property type="project" value="UniProtKB-KW"/>
</dbReference>
<dbReference type="Pfam" id="PF20511">
    <property type="entry name" value="PMI_typeI_cat"/>
    <property type="match status" value="1"/>
</dbReference>
<keyword evidence="1 3" id="KW-0479">Metal-binding</keyword>
<dbReference type="EMBL" id="CP104067">
    <property type="protein sequence ID" value="WAH43051.1"/>
    <property type="molecule type" value="Genomic_DNA"/>
</dbReference>
<dbReference type="EC" id="5.3.1.8" evidence="3"/>
<comment type="similarity">
    <text evidence="3">Belongs to the mannose-6-phosphate isomerase type 1 family.</text>
</comment>
<accession>A0ABY6ZJN4</accession>
<dbReference type="PANTHER" id="PTHR42742:SF3">
    <property type="entry name" value="FRUCTOKINASE"/>
    <property type="match status" value="1"/>
</dbReference>
<dbReference type="InterPro" id="IPR014628">
    <property type="entry name" value="Man6P_isomerase_Firm_short"/>
</dbReference>
<evidence type="ECO:0000313" key="5">
    <source>
        <dbReference type="EMBL" id="WAH43051.1"/>
    </source>
</evidence>
<evidence type="ECO:0000259" key="4">
    <source>
        <dbReference type="Pfam" id="PF20511"/>
    </source>
</evidence>
<feature type="domain" description="Phosphomannose isomerase type I catalytic" evidence="4">
    <location>
        <begin position="30"/>
        <end position="107"/>
    </location>
</feature>
<gene>
    <name evidence="5" type="ORF">NZD89_06485</name>
</gene>
<organism evidence="5 6">
    <name type="scientific">Alicyclobacillus fastidiosus</name>
    <dbReference type="NCBI Taxonomy" id="392011"/>
    <lineage>
        <taxon>Bacteria</taxon>
        <taxon>Bacillati</taxon>
        <taxon>Bacillota</taxon>
        <taxon>Bacilli</taxon>
        <taxon>Bacillales</taxon>
        <taxon>Alicyclobacillaceae</taxon>
        <taxon>Alicyclobacillus</taxon>
    </lineage>
</organism>
<evidence type="ECO:0000256" key="1">
    <source>
        <dbReference type="ARBA" id="ARBA00022723"/>
    </source>
</evidence>
<evidence type="ECO:0000313" key="6">
    <source>
        <dbReference type="Proteomes" id="UP001164761"/>
    </source>
</evidence>
<dbReference type="Proteomes" id="UP001164761">
    <property type="component" value="Chromosome"/>
</dbReference>
<dbReference type="PANTHER" id="PTHR42742">
    <property type="entry name" value="TRANSCRIPTIONAL REPRESSOR MPRA"/>
    <property type="match status" value="1"/>
</dbReference>
<dbReference type="InterPro" id="IPR046457">
    <property type="entry name" value="PMI_typeI_cat"/>
</dbReference>
<keyword evidence="3 5" id="KW-0413">Isomerase</keyword>
<dbReference type="Gene3D" id="2.60.120.10">
    <property type="entry name" value="Jelly Rolls"/>
    <property type="match status" value="2"/>
</dbReference>
<dbReference type="InterPro" id="IPR051804">
    <property type="entry name" value="Carb_Metab_Reg_Kinase/Isom"/>
</dbReference>
<sequence>MEKFYPVKFAPVPMERIWGGHQLKPWFKEEREAPVGEYWVLSGHPNGTSIVMNGELVGKSLIELCTEYPEVYLGKSPQPRFPLLIKFLEANADLSVQIHPNDEYAQAYENDFGKTEAWYVLDCLEEGKVNYGHNFASKEEYLAAVSEKRVKDYLRFRSIKPGDVVFVPAQTLHALLAGTTVIEVQQTSDVTYRVYDWDRVDPNGSPRELHVGKAADVLIFDNDHQDSTLVEPTLVCKTDVLEHKQLVTCPYFVMESIAIRAQAYTLSPGNHGNPDVLIVAEGSGILQWTDGESISLQRGDTLLIPTTLNEYELKTENGMKVIRTYY</sequence>